<gene>
    <name evidence="2" type="ORF">Taro_015870</name>
</gene>
<evidence type="ECO:0000256" key="1">
    <source>
        <dbReference type="SAM" id="MobiDB-lite"/>
    </source>
</evidence>
<dbReference type="AlphaFoldDB" id="A0A843UR77"/>
<evidence type="ECO:0000313" key="2">
    <source>
        <dbReference type="EMBL" id="MQL83383.1"/>
    </source>
</evidence>
<reference evidence="2" key="1">
    <citation type="submission" date="2017-07" db="EMBL/GenBank/DDBJ databases">
        <title>Taro Niue Genome Assembly and Annotation.</title>
        <authorList>
            <person name="Atibalentja N."/>
            <person name="Keating K."/>
            <person name="Fields C.J."/>
        </authorList>
    </citation>
    <scope>NUCLEOTIDE SEQUENCE</scope>
    <source>
        <strain evidence="2">Niue_2</strain>
        <tissue evidence="2">Leaf</tissue>
    </source>
</reference>
<feature type="region of interest" description="Disordered" evidence="1">
    <location>
        <begin position="1"/>
        <end position="66"/>
    </location>
</feature>
<name>A0A843UR77_COLES</name>
<feature type="non-terminal residue" evidence="2">
    <location>
        <position position="66"/>
    </location>
</feature>
<sequence length="66" mass="7482">MWRSSWWLRSCGTPTPSRSSSLSRLLRPAQTVHWKSTKDADRARRVSKGSSLAPMTEGHKYTVNHG</sequence>
<comment type="caution">
    <text evidence="2">The sequence shown here is derived from an EMBL/GenBank/DDBJ whole genome shotgun (WGS) entry which is preliminary data.</text>
</comment>
<evidence type="ECO:0000313" key="3">
    <source>
        <dbReference type="Proteomes" id="UP000652761"/>
    </source>
</evidence>
<proteinExistence type="predicted"/>
<dbReference type="Proteomes" id="UP000652761">
    <property type="component" value="Unassembled WGS sequence"/>
</dbReference>
<dbReference type="EMBL" id="NMUH01000692">
    <property type="protein sequence ID" value="MQL83383.1"/>
    <property type="molecule type" value="Genomic_DNA"/>
</dbReference>
<accession>A0A843UR77</accession>
<keyword evidence="3" id="KW-1185">Reference proteome</keyword>
<protein>
    <submittedName>
        <fullName evidence="2">Uncharacterized protein</fullName>
    </submittedName>
</protein>
<organism evidence="2 3">
    <name type="scientific">Colocasia esculenta</name>
    <name type="common">Wild taro</name>
    <name type="synonym">Arum esculentum</name>
    <dbReference type="NCBI Taxonomy" id="4460"/>
    <lineage>
        <taxon>Eukaryota</taxon>
        <taxon>Viridiplantae</taxon>
        <taxon>Streptophyta</taxon>
        <taxon>Embryophyta</taxon>
        <taxon>Tracheophyta</taxon>
        <taxon>Spermatophyta</taxon>
        <taxon>Magnoliopsida</taxon>
        <taxon>Liliopsida</taxon>
        <taxon>Araceae</taxon>
        <taxon>Aroideae</taxon>
        <taxon>Colocasieae</taxon>
        <taxon>Colocasia</taxon>
    </lineage>
</organism>
<feature type="compositionally biased region" description="Low complexity" evidence="1">
    <location>
        <begin position="17"/>
        <end position="27"/>
    </location>
</feature>